<evidence type="ECO:0000313" key="4">
    <source>
        <dbReference type="EMBL" id="GAV74045.1"/>
    </source>
</evidence>
<gene>
    <name evidence="4" type="ORF">CFOL_v3_17527</name>
</gene>
<organism evidence="4 5">
    <name type="scientific">Cephalotus follicularis</name>
    <name type="common">Albany pitcher plant</name>
    <dbReference type="NCBI Taxonomy" id="3775"/>
    <lineage>
        <taxon>Eukaryota</taxon>
        <taxon>Viridiplantae</taxon>
        <taxon>Streptophyta</taxon>
        <taxon>Embryophyta</taxon>
        <taxon>Tracheophyta</taxon>
        <taxon>Spermatophyta</taxon>
        <taxon>Magnoliopsida</taxon>
        <taxon>eudicotyledons</taxon>
        <taxon>Gunneridae</taxon>
        <taxon>Pentapetalae</taxon>
        <taxon>rosids</taxon>
        <taxon>fabids</taxon>
        <taxon>Oxalidales</taxon>
        <taxon>Cephalotaceae</taxon>
        <taxon>Cephalotus</taxon>
    </lineage>
</organism>
<comment type="similarity">
    <text evidence="1">Belongs to the plant LTP family.</text>
</comment>
<reference evidence="5" key="1">
    <citation type="submission" date="2016-04" db="EMBL/GenBank/DDBJ databases">
        <title>Cephalotus genome sequencing.</title>
        <authorList>
            <person name="Fukushima K."/>
            <person name="Hasebe M."/>
            <person name="Fang X."/>
        </authorList>
    </citation>
    <scope>NUCLEOTIDE SEQUENCE [LARGE SCALE GENOMIC DNA]</scope>
    <source>
        <strain evidence="5">cv. St1</strain>
    </source>
</reference>
<dbReference type="GO" id="GO:0008289">
    <property type="term" value="F:lipid binding"/>
    <property type="evidence" value="ECO:0007669"/>
    <property type="project" value="InterPro"/>
</dbReference>
<dbReference type="SUPFAM" id="SSF47699">
    <property type="entry name" value="Bifunctional inhibitor/lipid-transfer protein/seed storage 2S albumin"/>
    <property type="match status" value="1"/>
</dbReference>
<keyword evidence="5" id="KW-1185">Reference proteome</keyword>
<dbReference type="Gene3D" id="1.10.110.10">
    <property type="entry name" value="Plant lipid-transfer and hydrophobic proteins"/>
    <property type="match status" value="1"/>
</dbReference>
<dbReference type="EMBL" id="BDDD01001184">
    <property type="protein sequence ID" value="GAV74045.1"/>
    <property type="molecule type" value="Genomic_DNA"/>
</dbReference>
<protein>
    <recommendedName>
        <fullName evidence="3">Bifunctional inhibitor/plant lipid transfer protein/seed storage helical domain-containing protein</fullName>
    </recommendedName>
</protein>
<sequence>LLVSGSTSKAQQTWQDPDCADVAWDFLPCFSFLQGELLIPTYDCCIQLKDLNKIAKQKDGTRRICKCIERMVGEEGEMLSSRVEALSGICHVERSFAISNRMAC</sequence>
<dbReference type="OrthoDB" id="1876592at2759"/>
<evidence type="ECO:0000256" key="2">
    <source>
        <dbReference type="ARBA" id="ARBA00023157"/>
    </source>
</evidence>
<dbReference type="InParanoid" id="A0A1Q3C1A2"/>
<keyword evidence="2" id="KW-1015">Disulfide bond</keyword>
<dbReference type="InterPro" id="IPR016140">
    <property type="entry name" value="Bifunc_inhib/LTP/seed_store"/>
</dbReference>
<evidence type="ECO:0000256" key="1">
    <source>
        <dbReference type="ARBA" id="ARBA00009748"/>
    </source>
</evidence>
<accession>A0A1Q3C1A2</accession>
<proteinExistence type="inferred from homology"/>
<dbReference type="Pfam" id="PF00234">
    <property type="entry name" value="Tryp_alpha_amyl"/>
    <property type="match status" value="1"/>
</dbReference>
<dbReference type="AlphaFoldDB" id="A0A1Q3C1A2"/>
<feature type="non-terminal residue" evidence="4">
    <location>
        <position position="104"/>
    </location>
</feature>
<feature type="non-terminal residue" evidence="4">
    <location>
        <position position="1"/>
    </location>
</feature>
<evidence type="ECO:0000313" key="5">
    <source>
        <dbReference type="Proteomes" id="UP000187406"/>
    </source>
</evidence>
<dbReference type="InterPro" id="IPR036312">
    <property type="entry name" value="Bifun_inhib/LTP/seed_sf"/>
</dbReference>
<name>A0A1Q3C1A2_CEPFO</name>
<feature type="domain" description="Bifunctional inhibitor/plant lipid transfer protein/seed storage helical" evidence="3">
    <location>
        <begin position="19"/>
        <end position="95"/>
    </location>
</feature>
<dbReference type="GO" id="GO:0006869">
    <property type="term" value="P:lipid transport"/>
    <property type="evidence" value="ECO:0007669"/>
    <property type="project" value="InterPro"/>
</dbReference>
<comment type="caution">
    <text evidence="4">The sequence shown here is derived from an EMBL/GenBank/DDBJ whole genome shotgun (WGS) entry which is preliminary data.</text>
</comment>
<evidence type="ECO:0000259" key="3">
    <source>
        <dbReference type="Pfam" id="PF00234"/>
    </source>
</evidence>
<dbReference type="InterPro" id="IPR000528">
    <property type="entry name" value="Plant_nsLTP"/>
</dbReference>
<dbReference type="PANTHER" id="PTHR33076">
    <property type="entry name" value="NON-SPECIFIC LIPID-TRANSFER PROTEIN 2-RELATED"/>
    <property type="match status" value="1"/>
</dbReference>
<dbReference type="Proteomes" id="UP000187406">
    <property type="component" value="Unassembled WGS sequence"/>
</dbReference>